<evidence type="ECO:0000313" key="2">
    <source>
        <dbReference type="Proteomes" id="UP001522662"/>
    </source>
</evidence>
<protein>
    <submittedName>
        <fullName evidence="1">Uncharacterized protein</fullName>
    </submittedName>
</protein>
<keyword evidence="1" id="KW-0614">Plasmid</keyword>
<accession>A0ABT0D4B7</accession>
<comment type="caution">
    <text evidence="1">The sequence shown here is derived from an EMBL/GenBank/DDBJ whole genome shotgun (WGS) entry which is preliminary data.</text>
</comment>
<keyword evidence="2" id="KW-1185">Reference proteome</keyword>
<reference evidence="1 2" key="1">
    <citation type="submission" date="2022-03" db="EMBL/GenBank/DDBJ databases">
        <title>Rhizobium SSM4.3 sp. nov., isolated from Sediment (Gouqi Island).</title>
        <authorList>
            <person name="Chen G."/>
        </authorList>
    </citation>
    <scope>NUCLEOTIDE SEQUENCE [LARGE SCALE GENOMIC DNA]</scope>
    <source>
        <strain evidence="1 2">SSM4.3</strain>
        <plasmid evidence="1">unnamed</plasmid>
    </source>
</reference>
<gene>
    <name evidence="1" type="ORF">MKJ03_18065</name>
</gene>
<organism evidence="1 2">
    <name type="scientific">Peteryoungia algae</name>
    <dbReference type="NCBI Taxonomy" id="2919917"/>
    <lineage>
        <taxon>Bacteria</taxon>
        <taxon>Pseudomonadati</taxon>
        <taxon>Pseudomonadota</taxon>
        <taxon>Alphaproteobacteria</taxon>
        <taxon>Hyphomicrobiales</taxon>
        <taxon>Rhizobiaceae</taxon>
        <taxon>Peteryoungia</taxon>
    </lineage>
</organism>
<sequence>MRVPVMTDAGHEARMLLALAPAALVSDVEPVAEERARVPRSRNASRNASHGRIIDHFLTKLETFENEHVPLDGPPMAARLYLDV</sequence>
<name>A0ABT0D4B7_9HYPH</name>
<evidence type="ECO:0000313" key="1">
    <source>
        <dbReference type="EMBL" id="MCJ8240241.1"/>
    </source>
</evidence>
<proteinExistence type="predicted"/>
<dbReference type="Proteomes" id="UP001522662">
    <property type="component" value="Unassembled WGS sequence"/>
</dbReference>
<geneLocation type="plasmid" evidence="1">
    <name>unnamed</name>
</geneLocation>
<dbReference type="EMBL" id="JALAYX010000005">
    <property type="protein sequence ID" value="MCJ8240241.1"/>
    <property type="molecule type" value="Genomic_DNA"/>
</dbReference>